<evidence type="ECO:0000313" key="2">
    <source>
        <dbReference type="Proteomes" id="UP000093053"/>
    </source>
</evidence>
<proteinExistence type="predicted"/>
<dbReference type="RefSeq" id="WP_065918704.1">
    <property type="nucleotide sequence ID" value="NZ_CP016793.1"/>
</dbReference>
<dbReference type="KEGG" id="led:BBK82_34430"/>
<name>A0A1B2HRQ9_9PSEU</name>
<protein>
    <submittedName>
        <fullName evidence="1">Uncharacterized protein</fullName>
    </submittedName>
</protein>
<dbReference type="EMBL" id="CP016793">
    <property type="protein sequence ID" value="ANZ40365.1"/>
    <property type="molecule type" value="Genomic_DNA"/>
</dbReference>
<dbReference type="AlphaFoldDB" id="A0A1B2HRQ9"/>
<sequence>MTTDHDDLLPLPLDRETQELLDPHHHRASVHLGDQFVVDPVQVLANVAMAMERLDLDISTPVSIEDDVATLEELAAVVDHFGKGATLIAHTLNTAARVMNARYPAELVHHPLPPDCDLRRLFHADVDERAQDVARAVFNRRLTEPADVRDTEVAVDLDGLNSQQQIEVFMAVFFLYGIKVGALQNRTGIR</sequence>
<reference evidence="1 2" key="1">
    <citation type="submission" date="2016-07" db="EMBL/GenBank/DDBJ databases">
        <title>Complete genome sequence of the Lentzea guizhouensis DHS C013.</title>
        <authorList>
            <person name="Cao C."/>
        </authorList>
    </citation>
    <scope>NUCLEOTIDE SEQUENCE [LARGE SCALE GENOMIC DNA]</scope>
    <source>
        <strain evidence="1 2">DHS C013</strain>
    </source>
</reference>
<organism evidence="1 2">
    <name type="scientific">Lentzea guizhouensis</name>
    <dbReference type="NCBI Taxonomy" id="1586287"/>
    <lineage>
        <taxon>Bacteria</taxon>
        <taxon>Bacillati</taxon>
        <taxon>Actinomycetota</taxon>
        <taxon>Actinomycetes</taxon>
        <taxon>Pseudonocardiales</taxon>
        <taxon>Pseudonocardiaceae</taxon>
        <taxon>Lentzea</taxon>
    </lineage>
</organism>
<dbReference type="OrthoDB" id="3700338at2"/>
<gene>
    <name evidence="1" type="ORF">BBK82_34430</name>
</gene>
<keyword evidence="2" id="KW-1185">Reference proteome</keyword>
<dbReference type="STRING" id="1586287.BBK82_34430"/>
<dbReference type="Proteomes" id="UP000093053">
    <property type="component" value="Chromosome"/>
</dbReference>
<accession>A0A1B2HRQ9</accession>
<evidence type="ECO:0000313" key="1">
    <source>
        <dbReference type="EMBL" id="ANZ40365.1"/>
    </source>
</evidence>